<accession>A0A813V7I1</accession>
<evidence type="ECO:0000256" key="4">
    <source>
        <dbReference type="ARBA" id="ARBA00023157"/>
    </source>
</evidence>
<evidence type="ECO:0000256" key="6">
    <source>
        <dbReference type="SAM" id="SignalP"/>
    </source>
</evidence>
<dbReference type="SUPFAM" id="SSF57625">
    <property type="entry name" value="Invertebrate chitin-binding proteins"/>
    <property type="match status" value="1"/>
</dbReference>
<reference evidence="8" key="1">
    <citation type="submission" date="2021-02" db="EMBL/GenBank/DDBJ databases">
        <authorList>
            <person name="Nowell W R."/>
        </authorList>
    </citation>
    <scope>NUCLEOTIDE SEQUENCE</scope>
    <source>
        <strain evidence="8">Ploen Becks lab</strain>
    </source>
</reference>
<dbReference type="Proteomes" id="UP000663879">
    <property type="component" value="Unassembled WGS sequence"/>
</dbReference>
<name>A0A813V7I1_9BILA</name>
<evidence type="ECO:0000256" key="5">
    <source>
        <dbReference type="ARBA" id="ARBA00023180"/>
    </source>
</evidence>
<feature type="signal peptide" evidence="6">
    <location>
        <begin position="1"/>
        <end position="20"/>
    </location>
</feature>
<evidence type="ECO:0000256" key="3">
    <source>
        <dbReference type="ARBA" id="ARBA00022737"/>
    </source>
</evidence>
<evidence type="ECO:0000313" key="8">
    <source>
        <dbReference type="EMBL" id="CAF0832697.1"/>
    </source>
</evidence>
<dbReference type="PROSITE" id="PS50940">
    <property type="entry name" value="CHIT_BIND_II"/>
    <property type="match status" value="1"/>
</dbReference>
<dbReference type="SMART" id="SM00494">
    <property type="entry name" value="ChtBD2"/>
    <property type="match status" value="1"/>
</dbReference>
<dbReference type="GO" id="GO:0005576">
    <property type="term" value="C:extracellular region"/>
    <property type="evidence" value="ECO:0007669"/>
    <property type="project" value="InterPro"/>
</dbReference>
<dbReference type="AlphaFoldDB" id="A0A813V7I1"/>
<gene>
    <name evidence="8" type="ORF">OXX778_LOCUS8051</name>
</gene>
<dbReference type="InterPro" id="IPR002557">
    <property type="entry name" value="Chitin-bd_dom"/>
</dbReference>
<dbReference type="Pfam" id="PF01607">
    <property type="entry name" value="CBM_14"/>
    <property type="match status" value="1"/>
</dbReference>
<keyword evidence="5" id="KW-0325">Glycoprotein</keyword>
<proteinExistence type="predicted"/>
<evidence type="ECO:0000259" key="7">
    <source>
        <dbReference type="PROSITE" id="PS50940"/>
    </source>
</evidence>
<dbReference type="InterPro" id="IPR036508">
    <property type="entry name" value="Chitin-bd_dom_sf"/>
</dbReference>
<dbReference type="OrthoDB" id="6020543at2759"/>
<keyword evidence="9" id="KW-1185">Reference proteome</keyword>
<feature type="chain" id="PRO_5032643753" description="Chitin-binding type-2 domain-containing protein" evidence="6">
    <location>
        <begin position="21"/>
        <end position="492"/>
    </location>
</feature>
<keyword evidence="3" id="KW-0677">Repeat</keyword>
<comment type="caution">
    <text evidence="8">The sequence shown here is derived from an EMBL/GenBank/DDBJ whole genome shotgun (WGS) entry which is preliminary data.</text>
</comment>
<keyword evidence="4" id="KW-1015">Disulfide bond</keyword>
<sequence>MIKTTFVFLQLLSIGWLIQATLLVKSYQPPPHNNQYGMYETPKPTTKTYATYGQVHKKEQPYLAYPSQQPVYKNEAPAKYVQQPYDHKPSQVYTKAPVYQKTNVYVQHKDNYPIHPYMKNEYQQVHHEKYQKVYTHGKEYPKEQMKYKEQYPKEHMNVPYHNQYAKKDHHQMYKTDSHPYMKSEYKPVYTKAPVYQKTNKYVQPYANNEHKQVHYQNTNQYVSPHENYPNQPYMNKEHMQVYNKPPVYTPPKEKYQVKPMYHEKEHNVYVQPKEYQKVDMKKDHMNILYKEQYPKEHMKMNEYKSEHPKEYKQVYEQQKKYPVVNDKKSEEMNVYKANVYEIKEKQQDYKQPEYHGKKDMYQHEQYKTPEMKYQEVKPYVQPKKDSMYQVYPKEEYKAQQAYDQNAYKPMSPVYVKKDMVQYNQVYQTASKCYSSEMKSVPNDCSKFEMCSNGIVTIMTCPNNLVFDDKMKICNYSHNVYGRCGSKQAQYGY</sequence>
<keyword evidence="1" id="KW-0147">Chitin-binding</keyword>
<dbReference type="PANTHER" id="PTHR23301:SF0">
    <property type="entry name" value="CHITIN-BINDING TYPE-2 DOMAIN-CONTAINING PROTEIN-RELATED"/>
    <property type="match status" value="1"/>
</dbReference>
<evidence type="ECO:0000256" key="2">
    <source>
        <dbReference type="ARBA" id="ARBA00022729"/>
    </source>
</evidence>
<evidence type="ECO:0000313" key="9">
    <source>
        <dbReference type="Proteomes" id="UP000663879"/>
    </source>
</evidence>
<dbReference type="EMBL" id="CAJNOC010001077">
    <property type="protein sequence ID" value="CAF0832697.1"/>
    <property type="molecule type" value="Genomic_DNA"/>
</dbReference>
<keyword evidence="2 6" id="KW-0732">Signal</keyword>
<dbReference type="InterPro" id="IPR051940">
    <property type="entry name" value="Chitin_bind-dev_reg"/>
</dbReference>
<dbReference type="GO" id="GO:0008061">
    <property type="term" value="F:chitin binding"/>
    <property type="evidence" value="ECO:0007669"/>
    <property type="project" value="UniProtKB-KW"/>
</dbReference>
<dbReference type="Gene3D" id="2.170.140.10">
    <property type="entry name" value="Chitin binding domain"/>
    <property type="match status" value="1"/>
</dbReference>
<feature type="domain" description="Chitin-binding type-2" evidence="7">
    <location>
        <begin position="429"/>
        <end position="485"/>
    </location>
</feature>
<organism evidence="8 9">
    <name type="scientific">Brachionus calyciflorus</name>
    <dbReference type="NCBI Taxonomy" id="104777"/>
    <lineage>
        <taxon>Eukaryota</taxon>
        <taxon>Metazoa</taxon>
        <taxon>Spiralia</taxon>
        <taxon>Gnathifera</taxon>
        <taxon>Rotifera</taxon>
        <taxon>Eurotatoria</taxon>
        <taxon>Monogononta</taxon>
        <taxon>Pseudotrocha</taxon>
        <taxon>Ploima</taxon>
        <taxon>Brachionidae</taxon>
        <taxon>Brachionus</taxon>
    </lineage>
</organism>
<dbReference type="PANTHER" id="PTHR23301">
    <property type="entry name" value="CHITIN BINDING PERITROPHIN-A"/>
    <property type="match status" value="1"/>
</dbReference>
<evidence type="ECO:0000256" key="1">
    <source>
        <dbReference type="ARBA" id="ARBA00022669"/>
    </source>
</evidence>
<protein>
    <recommendedName>
        <fullName evidence="7">Chitin-binding type-2 domain-containing protein</fullName>
    </recommendedName>
</protein>